<proteinExistence type="predicted"/>
<evidence type="ECO:0000313" key="2">
    <source>
        <dbReference type="Proteomes" id="UP000186817"/>
    </source>
</evidence>
<evidence type="ECO:0000313" key="1">
    <source>
        <dbReference type="EMBL" id="OLP93074.1"/>
    </source>
</evidence>
<gene>
    <name evidence="1" type="ORF">AK812_SmicGene25065</name>
</gene>
<reference evidence="1 2" key="1">
    <citation type="submission" date="2016-02" db="EMBL/GenBank/DDBJ databases">
        <title>Genome analysis of coral dinoflagellate symbionts highlights evolutionary adaptations to a symbiotic lifestyle.</title>
        <authorList>
            <person name="Aranda M."/>
            <person name="Li Y."/>
            <person name="Liew Y.J."/>
            <person name="Baumgarten S."/>
            <person name="Simakov O."/>
            <person name="Wilson M."/>
            <person name="Piel J."/>
            <person name="Ashoor H."/>
            <person name="Bougouffa S."/>
            <person name="Bajic V.B."/>
            <person name="Ryu T."/>
            <person name="Ravasi T."/>
            <person name="Bayer T."/>
            <person name="Micklem G."/>
            <person name="Kim H."/>
            <person name="Bhak J."/>
            <person name="Lajeunesse T.C."/>
            <person name="Voolstra C.R."/>
        </authorList>
    </citation>
    <scope>NUCLEOTIDE SEQUENCE [LARGE SCALE GENOMIC DNA]</scope>
    <source>
        <strain evidence="1 2">CCMP2467</strain>
    </source>
</reference>
<name>A0A1Q9DCY3_SYMMI</name>
<comment type="caution">
    <text evidence="1">The sequence shown here is derived from an EMBL/GenBank/DDBJ whole genome shotgun (WGS) entry which is preliminary data.</text>
</comment>
<keyword evidence="2" id="KW-1185">Reference proteome</keyword>
<dbReference type="AlphaFoldDB" id="A0A1Q9DCY3"/>
<sequence length="83" mass="9707">MTWIPRVLSMLRQKDRYLIWGSTDYIEFTGRLPKHLLRMPKDLTSGAFYSHSLGERSVLNGMWGKYDHHRVSEFPLSGDPVQV</sequence>
<dbReference type="EMBL" id="LSRX01000595">
    <property type="protein sequence ID" value="OLP93074.1"/>
    <property type="molecule type" value="Genomic_DNA"/>
</dbReference>
<accession>A0A1Q9DCY3</accession>
<protein>
    <submittedName>
        <fullName evidence="1">Uncharacterized protein</fullName>
    </submittedName>
</protein>
<organism evidence="1 2">
    <name type="scientific">Symbiodinium microadriaticum</name>
    <name type="common">Dinoflagellate</name>
    <name type="synonym">Zooxanthella microadriatica</name>
    <dbReference type="NCBI Taxonomy" id="2951"/>
    <lineage>
        <taxon>Eukaryota</taxon>
        <taxon>Sar</taxon>
        <taxon>Alveolata</taxon>
        <taxon>Dinophyceae</taxon>
        <taxon>Suessiales</taxon>
        <taxon>Symbiodiniaceae</taxon>
        <taxon>Symbiodinium</taxon>
    </lineage>
</organism>
<dbReference type="Proteomes" id="UP000186817">
    <property type="component" value="Unassembled WGS sequence"/>
</dbReference>